<evidence type="ECO:0000313" key="3">
    <source>
        <dbReference type="EMBL" id="TKT73088.1"/>
    </source>
</evidence>
<dbReference type="PANTHER" id="PTHR34001:SF3">
    <property type="entry name" value="BLL7405 PROTEIN"/>
    <property type="match status" value="1"/>
</dbReference>
<proteinExistence type="inferred from homology"/>
<dbReference type="SUPFAM" id="SSF56925">
    <property type="entry name" value="OMPA-like"/>
    <property type="match status" value="2"/>
</dbReference>
<dbReference type="STRING" id="211460.YH63_01465"/>
<sequence>MVFEASGVLMRTIFLSTAAALATVSFAHAADLPSRTYTKAPAAVSAYSWTGFYVGGGFGYGMVNEETSSAALNGLFANSGLNNAAKGWFGTVSAGYDYQFTDRIVAGVFGNYDFSDIKGTYSLANATAPFSPLGGEEKLSSTWAVGARLGWLFDEKTLTYVSGGYTQARFDSINIAQLNGIPAVPPGVSFTLGSRTVDGWFLGTGIETKLDFLPGDGWFARTEYRYARYDAASAPQLVNGGPFNAVVTMRPDVQTVRTELTYKFNPFGAPKTYAPPVRSFTSAPTSWTGIYISGGGGYGLASVAQSNFGALPLHANMGAKGAFGTIGGGIDYQFSNRIVAGVLANYDFANIHGTADTLFYTNPTDPIGAATKLSSSWAVGARAGWLITPKTLTYINGGYTEAKFDGSPAASLLTGLPEAPGDNVPGHTHKGWFLGSGVETKLDLLPGNGWFLRSEYRYAEYDRVNTVATLGGAPIAMSFKPTVQTVRTELSYKFNWDGPVVAKY</sequence>
<comment type="caution">
    <text evidence="3">The sequence shown here is derived from an EMBL/GenBank/DDBJ whole genome shotgun (WGS) entry which is preliminary data.</text>
</comment>
<dbReference type="EMBL" id="LBIA02000001">
    <property type="protein sequence ID" value="TKT73088.1"/>
    <property type="molecule type" value="Genomic_DNA"/>
</dbReference>
<dbReference type="RefSeq" id="WP_137325236.1">
    <property type="nucleotide sequence ID" value="NZ_LBIA02000001.1"/>
</dbReference>
<organism evidence="3 4">
    <name type="scientific">Afipia massiliensis</name>
    <dbReference type="NCBI Taxonomy" id="211460"/>
    <lineage>
        <taxon>Bacteria</taxon>
        <taxon>Pseudomonadati</taxon>
        <taxon>Pseudomonadota</taxon>
        <taxon>Alphaproteobacteria</taxon>
        <taxon>Hyphomicrobiales</taxon>
        <taxon>Nitrobacteraceae</taxon>
        <taxon>Afipia</taxon>
    </lineage>
</organism>
<keyword evidence="4" id="KW-1185">Reference proteome</keyword>
<evidence type="ECO:0008006" key="5">
    <source>
        <dbReference type="Google" id="ProtNLM"/>
    </source>
</evidence>
<evidence type="ECO:0000256" key="2">
    <source>
        <dbReference type="SAM" id="SignalP"/>
    </source>
</evidence>
<feature type="chain" id="PRO_5020320457" description="Porin family protein" evidence="2">
    <location>
        <begin position="30"/>
        <end position="504"/>
    </location>
</feature>
<dbReference type="PANTHER" id="PTHR34001">
    <property type="entry name" value="BLL7405 PROTEIN"/>
    <property type="match status" value="1"/>
</dbReference>
<feature type="signal peptide" evidence="2">
    <location>
        <begin position="1"/>
        <end position="29"/>
    </location>
</feature>
<comment type="similarity">
    <text evidence="1">Belongs to the Omp25/RopB family.</text>
</comment>
<keyword evidence="2" id="KW-0732">Signal</keyword>
<dbReference type="Proteomes" id="UP000034832">
    <property type="component" value="Unassembled WGS sequence"/>
</dbReference>
<protein>
    <recommendedName>
        <fullName evidence="5">Porin family protein</fullName>
    </recommendedName>
</protein>
<name>A0A4U6BV94_9BRAD</name>
<dbReference type="OrthoDB" id="8222426at2"/>
<dbReference type="Gene3D" id="2.40.160.20">
    <property type="match status" value="2"/>
</dbReference>
<dbReference type="AlphaFoldDB" id="A0A4U6BV94"/>
<dbReference type="InterPro" id="IPR051692">
    <property type="entry name" value="OMP-like"/>
</dbReference>
<evidence type="ECO:0000256" key="1">
    <source>
        <dbReference type="ARBA" id="ARBA00038306"/>
    </source>
</evidence>
<dbReference type="InterPro" id="IPR011250">
    <property type="entry name" value="OMP/PagP_B-barrel"/>
</dbReference>
<evidence type="ECO:0000313" key="4">
    <source>
        <dbReference type="Proteomes" id="UP000034832"/>
    </source>
</evidence>
<reference evidence="3" key="1">
    <citation type="submission" date="2019-04" db="EMBL/GenBank/DDBJ databases">
        <title>Whole genome sequencing of cave bacteria.</title>
        <authorList>
            <person name="Gan H.M."/>
            <person name="Barton H."/>
            <person name="Savka M.A."/>
        </authorList>
    </citation>
    <scope>NUCLEOTIDE SEQUENCE [LARGE SCALE GENOMIC DNA]</scope>
    <source>
        <strain evidence="3">LC387</strain>
    </source>
</reference>
<gene>
    <name evidence="3" type="ORF">YH63_017590</name>
</gene>
<accession>A0A4U6BV94</accession>